<evidence type="ECO:0000313" key="4">
    <source>
        <dbReference type="EMBL" id="KVM36523.1"/>
    </source>
</evidence>
<dbReference type="AlphaFoldDB" id="A0AB73GA21"/>
<feature type="domain" description="Thioesterase" evidence="3">
    <location>
        <begin position="266"/>
        <end position="381"/>
    </location>
</feature>
<dbReference type="EMBL" id="LOZE01000032">
    <property type="protein sequence ID" value="KVM36523.1"/>
    <property type="molecule type" value="Genomic_DNA"/>
</dbReference>
<name>A0AB73GA21_9BURK</name>
<dbReference type="Gene3D" id="3.40.50.1820">
    <property type="entry name" value="alpha/beta hydrolase"/>
    <property type="match status" value="2"/>
</dbReference>
<dbReference type="PANTHER" id="PTHR11487">
    <property type="entry name" value="THIOESTERASE"/>
    <property type="match status" value="1"/>
</dbReference>
<organism evidence="4 5">
    <name type="scientific">Burkholderia ubonensis</name>
    <dbReference type="NCBI Taxonomy" id="101571"/>
    <lineage>
        <taxon>Bacteria</taxon>
        <taxon>Pseudomonadati</taxon>
        <taxon>Pseudomonadota</taxon>
        <taxon>Betaproteobacteria</taxon>
        <taxon>Burkholderiales</taxon>
        <taxon>Burkholderiaceae</taxon>
        <taxon>Burkholderia</taxon>
        <taxon>Burkholderia cepacia complex</taxon>
    </lineage>
</organism>
<proteinExistence type="inferred from homology"/>
<dbReference type="InterPro" id="IPR012223">
    <property type="entry name" value="TEII"/>
</dbReference>
<dbReference type="Proteomes" id="UP000061665">
    <property type="component" value="Unassembled WGS sequence"/>
</dbReference>
<feature type="compositionally biased region" description="Basic and acidic residues" evidence="2">
    <location>
        <begin position="234"/>
        <end position="251"/>
    </location>
</feature>
<evidence type="ECO:0000313" key="5">
    <source>
        <dbReference type="Proteomes" id="UP000061665"/>
    </source>
</evidence>
<comment type="similarity">
    <text evidence="1">Belongs to the thioesterase family.</text>
</comment>
<feature type="region of interest" description="Disordered" evidence="2">
    <location>
        <begin position="234"/>
        <end position="263"/>
    </location>
</feature>
<dbReference type="Pfam" id="PF00975">
    <property type="entry name" value="Thioesterase"/>
    <property type="match status" value="2"/>
</dbReference>
<dbReference type="InterPro" id="IPR001031">
    <property type="entry name" value="Thioesterase"/>
</dbReference>
<feature type="domain" description="Thioesterase" evidence="3">
    <location>
        <begin position="60"/>
        <end position="128"/>
    </location>
</feature>
<evidence type="ECO:0000256" key="2">
    <source>
        <dbReference type="SAM" id="MobiDB-lite"/>
    </source>
</evidence>
<dbReference type="InterPro" id="IPR029058">
    <property type="entry name" value="AB_hydrolase_fold"/>
</dbReference>
<accession>A0AB73GA21</accession>
<sequence length="545" mass="58131">MSSECSIVGDEAALAAPEVRSQAHGVFWIAGHERLPDGARRVAEQLGTGWRVRELDADPPDEPPPTVEWLAARLLEEIVARQPRGPYRLAGWSSGGLLAYEVAAQLIGRDETVEFLGIAGAPLPAANAGARLAESIAHRGSGRAGDPGWAESALDHAFAHYEPFSLSIPVHVFELRSAGTVAAAPSEATAGWLARLPNGRLHRIDAPARHDAPSAVAQAFADAIAHALRDARRAADSTTTDRVRHAPERHYQPHLPIQRGAPGRGPIVVIPGAGDNVATFLPFSIEVDPAWPIHGLQPRGLDGVLVPHASVAAAAAAYLPVVERLAADAREPVHLIGHSFGGWVAMALACRLQASGRPPASLTIVDTEAPASGGRLGRQYTFTSVVWNLVRALETATGRPLGIAHDALLRADRAGQWAMLHRGMVDARIIRGASGPRDLQGIVRAYGTALRTGYDPAAVYAGDVTLVLAADFDDAEHRLAPDDVLAGWRRFAPRIALWRCPGNHYTMIRPPYVEHFAQWWQQRARGDSGMAAASAPTPARDLASN</sequence>
<dbReference type="SUPFAM" id="SSF53474">
    <property type="entry name" value="alpha/beta-Hydrolases"/>
    <property type="match status" value="2"/>
</dbReference>
<evidence type="ECO:0000256" key="1">
    <source>
        <dbReference type="ARBA" id="ARBA00007169"/>
    </source>
</evidence>
<gene>
    <name evidence="4" type="ORF">WJ53_31190</name>
</gene>
<comment type="caution">
    <text evidence="4">The sequence shown here is derived from an EMBL/GenBank/DDBJ whole genome shotgun (WGS) entry which is preliminary data.</text>
</comment>
<dbReference type="GO" id="GO:0008610">
    <property type="term" value="P:lipid biosynthetic process"/>
    <property type="evidence" value="ECO:0007669"/>
    <property type="project" value="TreeGrafter"/>
</dbReference>
<dbReference type="PANTHER" id="PTHR11487:SF0">
    <property type="entry name" value="S-ACYL FATTY ACID SYNTHASE THIOESTERASE, MEDIUM CHAIN"/>
    <property type="match status" value="1"/>
</dbReference>
<evidence type="ECO:0000259" key="3">
    <source>
        <dbReference type="Pfam" id="PF00975"/>
    </source>
</evidence>
<reference evidence="4 5" key="1">
    <citation type="submission" date="2015-11" db="EMBL/GenBank/DDBJ databases">
        <title>Expanding the genomic diversity of Burkholderia species for the development of highly accurate diagnostics.</title>
        <authorList>
            <person name="Sahl J."/>
            <person name="Keim P."/>
            <person name="Wagner D."/>
        </authorList>
    </citation>
    <scope>NUCLEOTIDE SEQUENCE [LARGE SCALE GENOMIC DNA]</scope>
    <source>
        <strain evidence="4 5">MSMB2058</strain>
    </source>
</reference>
<protein>
    <submittedName>
        <fullName evidence="4">Thioester reductase</fullName>
    </submittedName>
</protein>